<dbReference type="Proteomes" id="UP000253314">
    <property type="component" value="Unassembled WGS sequence"/>
</dbReference>
<dbReference type="PANTHER" id="PTHR43280:SF2">
    <property type="entry name" value="HTH-TYPE TRANSCRIPTIONAL REGULATOR EXSA"/>
    <property type="match status" value="1"/>
</dbReference>
<organism evidence="5 6">
    <name type="scientific">Bacillus taeanensis</name>
    <dbReference type="NCBI Taxonomy" id="273032"/>
    <lineage>
        <taxon>Bacteria</taxon>
        <taxon>Bacillati</taxon>
        <taxon>Bacillota</taxon>
        <taxon>Bacilli</taxon>
        <taxon>Bacillales</taxon>
        <taxon>Bacillaceae</taxon>
        <taxon>Bacillus</taxon>
    </lineage>
</organism>
<dbReference type="InterPro" id="IPR003313">
    <property type="entry name" value="AraC-bd"/>
</dbReference>
<dbReference type="EMBL" id="QOCW01000001">
    <property type="protein sequence ID" value="RBW71624.1"/>
    <property type="molecule type" value="Genomic_DNA"/>
</dbReference>
<dbReference type="InterPro" id="IPR009057">
    <property type="entry name" value="Homeodomain-like_sf"/>
</dbReference>
<dbReference type="PROSITE" id="PS01124">
    <property type="entry name" value="HTH_ARAC_FAMILY_2"/>
    <property type="match status" value="1"/>
</dbReference>
<dbReference type="Pfam" id="PF02311">
    <property type="entry name" value="AraC_binding"/>
    <property type="match status" value="1"/>
</dbReference>
<reference evidence="5 6" key="1">
    <citation type="submission" date="2018-07" db="EMBL/GenBank/DDBJ databases">
        <title>Lottiidibacillus patelloidae gen. nov., sp. nov., isolated from the intestinal tract of a marine limpet and the reclassification of B. taeanensis BH030017T, B. algicola KMM 3737T and B. hwajinpoensis SW-72T as genus Lottiidibacillus.</title>
        <authorList>
            <person name="Liu R."/>
            <person name="Huang Z."/>
        </authorList>
    </citation>
    <scope>NUCLEOTIDE SEQUENCE [LARGE SCALE GENOMIC DNA]</scope>
    <source>
        <strain evidence="5 6">BH030017</strain>
    </source>
</reference>
<dbReference type="Gene3D" id="1.10.10.60">
    <property type="entry name" value="Homeodomain-like"/>
    <property type="match status" value="2"/>
</dbReference>
<dbReference type="PANTHER" id="PTHR43280">
    <property type="entry name" value="ARAC-FAMILY TRANSCRIPTIONAL REGULATOR"/>
    <property type="match status" value="1"/>
</dbReference>
<keyword evidence="3" id="KW-0804">Transcription</keyword>
<dbReference type="AlphaFoldDB" id="A0A366Y5H0"/>
<sequence>MLSYTKGDISFGNYGFRFSEQPENNLANIWSIGLEKQTSTAYNWNGLKRKELGVCVFQYTLSGKGTLEIEGQSYPLTKGQAFLVTIPSEHHYFLPEDSEEWEFIFITLTGKEAFRCWEFINRKAGPVVTLSPHSTVIQLLINLYRETSMKQLKDGYTASAKAYEFIMECYRFAKNIEKVEHAIPDNIMRAITYMNTHYHEQITLNDIAEKVELSRFYFIKQFRKHFNMTPLHYLTKVRMEKAVELLRQTDFSIEEVALKTGYSNGNYFNKVFRKAVGTSAGQFREGKDIVPIDHLIID</sequence>
<dbReference type="InterPro" id="IPR018062">
    <property type="entry name" value="HTH_AraC-typ_CS"/>
</dbReference>
<gene>
    <name evidence="5" type="ORF">DS031_00820</name>
</gene>
<evidence type="ECO:0000259" key="4">
    <source>
        <dbReference type="PROSITE" id="PS01124"/>
    </source>
</evidence>
<comment type="caution">
    <text evidence="5">The sequence shown here is derived from an EMBL/GenBank/DDBJ whole genome shotgun (WGS) entry which is preliminary data.</text>
</comment>
<proteinExistence type="predicted"/>
<dbReference type="GO" id="GO:0043565">
    <property type="term" value="F:sequence-specific DNA binding"/>
    <property type="evidence" value="ECO:0007669"/>
    <property type="project" value="InterPro"/>
</dbReference>
<evidence type="ECO:0000313" key="6">
    <source>
        <dbReference type="Proteomes" id="UP000253314"/>
    </source>
</evidence>
<accession>A0A366Y5H0</accession>
<dbReference type="SMART" id="SM00342">
    <property type="entry name" value="HTH_ARAC"/>
    <property type="match status" value="1"/>
</dbReference>
<name>A0A366Y5H0_9BACI</name>
<keyword evidence="2" id="KW-0238">DNA-binding</keyword>
<dbReference type="SUPFAM" id="SSF46689">
    <property type="entry name" value="Homeodomain-like"/>
    <property type="match status" value="2"/>
</dbReference>
<dbReference type="GO" id="GO:0003700">
    <property type="term" value="F:DNA-binding transcription factor activity"/>
    <property type="evidence" value="ECO:0007669"/>
    <property type="project" value="InterPro"/>
</dbReference>
<evidence type="ECO:0000256" key="2">
    <source>
        <dbReference type="ARBA" id="ARBA00023125"/>
    </source>
</evidence>
<evidence type="ECO:0000256" key="3">
    <source>
        <dbReference type="ARBA" id="ARBA00023163"/>
    </source>
</evidence>
<dbReference type="OrthoDB" id="2237754at2"/>
<evidence type="ECO:0000256" key="1">
    <source>
        <dbReference type="ARBA" id="ARBA00023015"/>
    </source>
</evidence>
<dbReference type="Gene3D" id="2.60.120.280">
    <property type="entry name" value="Regulatory protein AraC"/>
    <property type="match status" value="1"/>
</dbReference>
<keyword evidence="6" id="KW-1185">Reference proteome</keyword>
<keyword evidence="1" id="KW-0805">Transcription regulation</keyword>
<feature type="domain" description="HTH araC/xylS-type" evidence="4">
    <location>
        <begin position="188"/>
        <end position="286"/>
    </location>
</feature>
<dbReference type="PROSITE" id="PS00041">
    <property type="entry name" value="HTH_ARAC_FAMILY_1"/>
    <property type="match status" value="1"/>
</dbReference>
<protein>
    <submittedName>
        <fullName evidence="5">AraC family transcriptional regulator</fullName>
    </submittedName>
</protein>
<evidence type="ECO:0000313" key="5">
    <source>
        <dbReference type="EMBL" id="RBW71624.1"/>
    </source>
</evidence>
<dbReference type="Pfam" id="PF12833">
    <property type="entry name" value="HTH_18"/>
    <property type="match status" value="1"/>
</dbReference>
<dbReference type="InterPro" id="IPR037923">
    <property type="entry name" value="HTH-like"/>
</dbReference>
<dbReference type="SUPFAM" id="SSF51215">
    <property type="entry name" value="Regulatory protein AraC"/>
    <property type="match status" value="1"/>
</dbReference>
<dbReference type="InterPro" id="IPR018060">
    <property type="entry name" value="HTH_AraC"/>
</dbReference>